<protein>
    <submittedName>
        <fullName evidence="1">Uncharacterized protein</fullName>
    </submittedName>
</protein>
<evidence type="ECO:0000313" key="2">
    <source>
        <dbReference type="Proteomes" id="UP000006873"/>
    </source>
</evidence>
<evidence type="ECO:0000313" key="1">
    <source>
        <dbReference type="EMBL" id="ADO36898.1"/>
    </source>
</evidence>
<dbReference type="AlphaFoldDB" id="E3GMF8"/>
<dbReference type="HOGENOM" id="CLU_2632774_0_0_9"/>
<proteinExistence type="predicted"/>
<reference evidence="1 2" key="2">
    <citation type="journal article" date="2011" name="J. Bacteriol.">
        <title>Complete genome sequence of a carbon monoxide-utilizing acetogen, Eubacterium limosum KIST612.</title>
        <authorList>
            <person name="Roh H."/>
            <person name="Ko H.J."/>
            <person name="Kim D."/>
            <person name="Choi D.G."/>
            <person name="Park S."/>
            <person name="Kim S."/>
            <person name="Chang I.S."/>
            <person name="Choi I.G."/>
        </authorList>
    </citation>
    <scope>NUCLEOTIDE SEQUENCE [LARGE SCALE GENOMIC DNA]</scope>
    <source>
        <strain evidence="1 2">KIST612</strain>
    </source>
</reference>
<accession>A0A1I5R731</accession>
<name>E3GMF8_9FIRM</name>
<reference key="1">
    <citation type="submission" date="2010-09" db="EMBL/GenBank/DDBJ databases">
        <authorList>
            <person name="Roh H."/>
            <person name="Ko H.-J."/>
            <person name="Kim D."/>
            <person name="Choi D.G."/>
            <person name="Park S."/>
            <person name="Kim S."/>
            <person name="Kim K.H."/>
            <person name="Chang I.S."/>
            <person name="Choi I.-G."/>
        </authorList>
    </citation>
    <scope>NUCLEOTIDE SEQUENCE</scope>
    <source>
        <strain>KIST612</strain>
    </source>
</reference>
<gene>
    <name evidence="1" type="ordered locus">ELI_1915</name>
</gene>
<dbReference type="Proteomes" id="UP000006873">
    <property type="component" value="Chromosome"/>
</dbReference>
<dbReference type="EMBL" id="CP002273">
    <property type="protein sequence ID" value="ADO36898.1"/>
    <property type="molecule type" value="Genomic_DNA"/>
</dbReference>
<sequence>MYNNEHNHIKSVAKLAFLRKGGLMNKEIEYLEVEAFFEKYKSLPVEKQKLVMEYQQMLINKKEKNKEQHETGDVGSE</sequence>
<organism evidence="1 2">
    <name type="scientific">Eubacterium callanderi</name>
    <dbReference type="NCBI Taxonomy" id="53442"/>
    <lineage>
        <taxon>Bacteria</taxon>
        <taxon>Bacillati</taxon>
        <taxon>Bacillota</taxon>
        <taxon>Clostridia</taxon>
        <taxon>Eubacteriales</taxon>
        <taxon>Eubacteriaceae</taxon>
        <taxon>Eubacterium</taxon>
    </lineage>
</organism>
<dbReference type="KEGG" id="elm:ELI_1915"/>
<keyword evidence="2" id="KW-1185">Reference proteome</keyword>
<accession>E3GMF8</accession>